<evidence type="ECO:0000256" key="5">
    <source>
        <dbReference type="ARBA" id="ARBA00023284"/>
    </source>
</evidence>
<dbReference type="AlphaFoldDB" id="A0A4S2HCH6"/>
<evidence type="ECO:0000256" key="1">
    <source>
        <dbReference type="ARBA" id="ARBA00004196"/>
    </source>
</evidence>
<comment type="subcellular location">
    <subcellularLocation>
        <location evidence="1">Cell envelope</location>
    </subcellularLocation>
</comment>
<dbReference type="OrthoDB" id="9799347at2"/>
<dbReference type="SUPFAM" id="SSF52833">
    <property type="entry name" value="Thioredoxin-like"/>
    <property type="match status" value="1"/>
</dbReference>
<organism evidence="7 8">
    <name type="scientific">Marinicauda pacifica</name>
    <dbReference type="NCBI Taxonomy" id="1133559"/>
    <lineage>
        <taxon>Bacteria</taxon>
        <taxon>Pseudomonadati</taxon>
        <taxon>Pseudomonadota</taxon>
        <taxon>Alphaproteobacteria</taxon>
        <taxon>Maricaulales</taxon>
        <taxon>Maricaulaceae</taxon>
        <taxon>Marinicauda</taxon>
    </lineage>
</organism>
<evidence type="ECO:0000259" key="6">
    <source>
        <dbReference type="PROSITE" id="PS51352"/>
    </source>
</evidence>
<evidence type="ECO:0000256" key="2">
    <source>
        <dbReference type="ARBA" id="ARBA00007758"/>
    </source>
</evidence>
<dbReference type="NCBIfam" id="TIGR00385">
    <property type="entry name" value="dsbE"/>
    <property type="match status" value="1"/>
</dbReference>
<dbReference type="InterPro" id="IPR017937">
    <property type="entry name" value="Thioredoxin_CS"/>
</dbReference>
<dbReference type="InterPro" id="IPR013740">
    <property type="entry name" value="Redoxin"/>
</dbReference>
<dbReference type="GO" id="GO:0017004">
    <property type="term" value="P:cytochrome complex assembly"/>
    <property type="evidence" value="ECO:0007669"/>
    <property type="project" value="UniProtKB-KW"/>
</dbReference>
<dbReference type="InterPro" id="IPR004799">
    <property type="entry name" value="Periplasmic_diS_OxRdtase_DsbE"/>
</dbReference>
<dbReference type="GO" id="GO:0015036">
    <property type="term" value="F:disulfide oxidoreductase activity"/>
    <property type="evidence" value="ECO:0007669"/>
    <property type="project" value="InterPro"/>
</dbReference>
<dbReference type="PROSITE" id="PS51352">
    <property type="entry name" value="THIOREDOXIN_2"/>
    <property type="match status" value="1"/>
</dbReference>
<dbReference type="CDD" id="cd03010">
    <property type="entry name" value="TlpA_like_DsbE"/>
    <property type="match status" value="1"/>
</dbReference>
<keyword evidence="4" id="KW-1015">Disulfide bond</keyword>
<dbReference type="Pfam" id="PF08534">
    <property type="entry name" value="Redoxin"/>
    <property type="match status" value="1"/>
</dbReference>
<dbReference type="GO" id="GO:0030288">
    <property type="term" value="C:outer membrane-bounded periplasmic space"/>
    <property type="evidence" value="ECO:0007669"/>
    <property type="project" value="InterPro"/>
</dbReference>
<dbReference type="InterPro" id="IPR050553">
    <property type="entry name" value="Thioredoxin_ResA/DsbE_sf"/>
</dbReference>
<evidence type="ECO:0000256" key="3">
    <source>
        <dbReference type="ARBA" id="ARBA00022748"/>
    </source>
</evidence>
<comment type="caution">
    <text evidence="7">The sequence shown here is derived from an EMBL/GenBank/DDBJ whole genome shotgun (WGS) entry which is preliminary data.</text>
</comment>
<keyword evidence="3" id="KW-0201">Cytochrome c-type biogenesis</keyword>
<protein>
    <submittedName>
        <fullName evidence="7">DsbE family thiol:disulfide interchange protein</fullName>
    </submittedName>
</protein>
<comment type="similarity">
    <text evidence="2">Belongs to the thioredoxin family. DsbE subfamily.</text>
</comment>
<dbReference type="PROSITE" id="PS00194">
    <property type="entry name" value="THIOREDOXIN_1"/>
    <property type="match status" value="1"/>
</dbReference>
<dbReference type="PANTHER" id="PTHR42852:SF6">
    <property type="entry name" value="THIOL:DISULFIDE INTERCHANGE PROTEIN DSBE"/>
    <property type="match status" value="1"/>
</dbReference>
<reference evidence="7 8" key="1">
    <citation type="journal article" date="2013" name="Int. J. Syst. Evol. Microbiol.">
        <title>Marinicauda pacifica gen. nov., sp. nov., a prosthecate alphaproteobacterium of the family Hyphomonadaceae isolated from deep seawater.</title>
        <authorList>
            <person name="Zhang X.Y."/>
            <person name="Li G.W."/>
            <person name="Wang C.S."/>
            <person name="Zhang Y.J."/>
            <person name="Xu X.W."/>
            <person name="Li H."/>
            <person name="Liu A."/>
            <person name="Liu C."/>
            <person name="Xie B.B."/>
            <person name="Qin Q.L."/>
            <person name="Xu Z."/>
            <person name="Chen X.L."/>
            <person name="Zhou B.C."/>
            <person name="Zhang Y.Z."/>
        </authorList>
    </citation>
    <scope>NUCLEOTIDE SEQUENCE [LARGE SCALE GENOMIC DNA]</scope>
    <source>
        <strain evidence="7 8">P-1 km-3</strain>
    </source>
</reference>
<name>A0A4S2HCH6_9PROT</name>
<accession>A0A4S2HCH6</accession>
<dbReference type="RefSeq" id="WP_135945063.1">
    <property type="nucleotide sequence ID" value="NZ_BMEI01000002.1"/>
</dbReference>
<evidence type="ECO:0000313" key="8">
    <source>
        <dbReference type="Proteomes" id="UP000305451"/>
    </source>
</evidence>
<dbReference type="InterPro" id="IPR013766">
    <property type="entry name" value="Thioredoxin_domain"/>
</dbReference>
<evidence type="ECO:0000313" key="7">
    <source>
        <dbReference type="EMBL" id="TGY93341.1"/>
    </source>
</evidence>
<dbReference type="InterPro" id="IPR036249">
    <property type="entry name" value="Thioredoxin-like_sf"/>
</dbReference>
<keyword evidence="8" id="KW-1185">Reference proteome</keyword>
<dbReference type="Gene3D" id="3.40.30.10">
    <property type="entry name" value="Glutaredoxin"/>
    <property type="match status" value="1"/>
</dbReference>
<gene>
    <name evidence="7" type="ORF">E5162_09865</name>
</gene>
<dbReference type="EMBL" id="SRXV01000002">
    <property type="protein sequence ID" value="TGY93341.1"/>
    <property type="molecule type" value="Genomic_DNA"/>
</dbReference>
<keyword evidence="5" id="KW-0676">Redox-active center</keyword>
<feature type="domain" description="Thioredoxin" evidence="6">
    <location>
        <begin position="34"/>
        <end position="170"/>
    </location>
</feature>
<proteinExistence type="inferred from homology"/>
<evidence type="ECO:0000256" key="4">
    <source>
        <dbReference type="ARBA" id="ARBA00023157"/>
    </source>
</evidence>
<dbReference type="Proteomes" id="UP000305451">
    <property type="component" value="Unassembled WGS sequence"/>
</dbReference>
<dbReference type="PANTHER" id="PTHR42852">
    <property type="entry name" value="THIOL:DISULFIDE INTERCHANGE PROTEIN DSBE"/>
    <property type="match status" value="1"/>
</dbReference>
<sequence length="177" mass="19163">MSRVLLWAPLGSIALLMVVFAVALLGPGRDAADPLQGEALPELPLETFDPAMPGFDPEAVEGPYLLNLWASWCAPCRIEHPVFMDLAERGIPIYGVVYKDDRADARAFLAELGNPFAGFAADPEGRAALELGVTGVPETFLIDGSGVVRARWRGAVSEPVWDRQFEPAWQAAMAEEN</sequence>